<evidence type="ECO:0000313" key="2">
    <source>
        <dbReference type="EMBL" id="GLW53977.1"/>
    </source>
</evidence>
<gene>
    <name evidence="2" type="ORF">Kpho01_19880</name>
</gene>
<dbReference type="EMBL" id="BSRX01000009">
    <property type="protein sequence ID" value="GLW53977.1"/>
    <property type="molecule type" value="Genomic_DNA"/>
</dbReference>
<proteinExistence type="predicted"/>
<sequence length="381" mass="39106">MTVRAVWLPPAGQTRADTRAAPTGTMTPAGPLTTAPGIIPGGNPLNLTGTAAMQAQLDVGRAVVQGTTAQGAYAAVVTAPEVLTFDPGHAQYDRYDLVVLKVYDTLYDSTGKSLATVEIVPGQATAAPQPPAAPACSLPLWQVKVPAGISAGNGGITWASAVTDLRVFTVAAGGVRPDASTVPGAYVGQLRDTGARIERWSGTAWVPYPAALGGIAPSSLASGSYNGQLRDSSYGPERWNGTAWLPFGNWTGYTPTWAGLSALGASTVGGRYCRIGKRVEVIAWINWGTGSSLGTGGITVSLPFPSADPGSAVVGWQGAGRHVDGSGPWHALQPTVDRAASIATIFATRGSDLGWFTPGSLGYGWAANGANMRIQITYEAA</sequence>
<comment type="caution">
    <text evidence="2">The sequence shown here is derived from an EMBL/GenBank/DDBJ whole genome shotgun (WGS) entry which is preliminary data.</text>
</comment>
<dbReference type="OrthoDB" id="5193571at2"/>
<protein>
    <submittedName>
        <fullName evidence="2">Uncharacterized protein</fullName>
    </submittedName>
</protein>
<evidence type="ECO:0000256" key="1">
    <source>
        <dbReference type="SAM" id="MobiDB-lite"/>
    </source>
</evidence>
<dbReference type="Proteomes" id="UP001165143">
    <property type="component" value="Unassembled WGS sequence"/>
</dbReference>
<dbReference type="RefSeq" id="WP_051776765.1">
    <property type="nucleotide sequence ID" value="NZ_BSRX01000009.1"/>
</dbReference>
<reference evidence="2" key="1">
    <citation type="submission" date="2023-02" db="EMBL/GenBank/DDBJ databases">
        <title>Kitasatospora phosalacinea NBRC 14362.</title>
        <authorList>
            <person name="Ichikawa N."/>
            <person name="Sato H."/>
            <person name="Tonouchi N."/>
        </authorList>
    </citation>
    <scope>NUCLEOTIDE SEQUENCE</scope>
    <source>
        <strain evidence="2">NBRC 14362</strain>
    </source>
</reference>
<name>A0A9W6PFI8_9ACTN</name>
<dbReference type="AlphaFoldDB" id="A0A9W6PFI8"/>
<accession>A0A9W6PFI8</accession>
<organism evidence="2 3">
    <name type="scientific">Kitasatospora phosalacinea</name>
    <dbReference type="NCBI Taxonomy" id="2065"/>
    <lineage>
        <taxon>Bacteria</taxon>
        <taxon>Bacillati</taxon>
        <taxon>Actinomycetota</taxon>
        <taxon>Actinomycetes</taxon>
        <taxon>Kitasatosporales</taxon>
        <taxon>Streptomycetaceae</taxon>
        <taxon>Kitasatospora</taxon>
    </lineage>
</organism>
<feature type="region of interest" description="Disordered" evidence="1">
    <location>
        <begin position="9"/>
        <end position="32"/>
    </location>
</feature>
<evidence type="ECO:0000313" key="3">
    <source>
        <dbReference type="Proteomes" id="UP001165143"/>
    </source>
</evidence>